<protein>
    <submittedName>
        <fullName evidence="5">Protein kinase domain-containing protein</fullName>
    </submittedName>
</protein>
<dbReference type="SMART" id="SM00220">
    <property type="entry name" value="S_TKc"/>
    <property type="match status" value="1"/>
</dbReference>
<dbReference type="InterPro" id="IPR011009">
    <property type="entry name" value="Kinase-like_dom_sf"/>
</dbReference>
<dbReference type="GO" id="GO:0004672">
    <property type="term" value="F:protein kinase activity"/>
    <property type="evidence" value="ECO:0007669"/>
    <property type="project" value="InterPro"/>
</dbReference>
<dbReference type="GO" id="GO:0005524">
    <property type="term" value="F:ATP binding"/>
    <property type="evidence" value="ECO:0007669"/>
    <property type="project" value="UniProtKB-KW"/>
</dbReference>
<keyword evidence="1" id="KW-0547">Nucleotide-binding</keyword>
<dbReference type="PROSITE" id="PS50011">
    <property type="entry name" value="PROTEIN_KINASE_DOM"/>
    <property type="match status" value="1"/>
</dbReference>
<dbReference type="Gene3D" id="3.30.200.20">
    <property type="entry name" value="Phosphorylase Kinase, domain 1"/>
    <property type="match status" value="1"/>
</dbReference>
<dbReference type="AlphaFoldDB" id="A0A914C4J3"/>
<dbReference type="Gene3D" id="1.10.510.10">
    <property type="entry name" value="Transferase(Phosphotransferase) domain 1"/>
    <property type="match status" value="1"/>
</dbReference>
<dbReference type="Proteomes" id="UP000887540">
    <property type="component" value="Unplaced"/>
</dbReference>
<dbReference type="InterPro" id="IPR000719">
    <property type="entry name" value="Prot_kinase_dom"/>
</dbReference>
<keyword evidence="2" id="KW-0067">ATP-binding</keyword>
<dbReference type="WBParaSite" id="ACRNAN_Path_281.g1058.t1">
    <property type="protein sequence ID" value="ACRNAN_Path_281.g1058.t1"/>
    <property type="gene ID" value="ACRNAN_Path_281.g1058"/>
</dbReference>
<reference evidence="5" key="1">
    <citation type="submission" date="2022-11" db="UniProtKB">
        <authorList>
            <consortium name="WormBaseParasite"/>
        </authorList>
    </citation>
    <scope>IDENTIFICATION</scope>
</reference>
<evidence type="ECO:0000256" key="2">
    <source>
        <dbReference type="ARBA" id="ARBA00022840"/>
    </source>
</evidence>
<evidence type="ECO:0000259" key="3">
    <source>
        <dbReference type="PROSITE" id="PS50011"/>
    </source>
</evidence>
<evidence type="ECO:0000313" key="4">
    <source>
        <dbReference type="Proteomes" id="UP000887540"/>
    </source>
</evidence>
<feature type="domain" description="Protein kinase" evidence="3">
    <location>
        <begin position="139"/>
        <end position="458"/>
    </location>
</feature>
<dbReference type="PANTHER" id="PTHR24055">
    <property type="entry name" value="MITOGEN-ACTIVATED PROTEIN KINASE"/>
    <property type="match status" value="1"/>
</dbReference>
<evidence type="ECO:0000313" key="5">
    <source>
        <dbReference type="WBParaSite" id="ACRNAN_Path_281.g1058.t1"/>
    </source>
</evidence>
<dbReference type="SUPFAM" id="SSF56112">
    <property type="entry name" value="Protein kinase-like (PK-like)"/>
    <property type="match status" value="1"/>
</dbReference>
<name>A0A914C4J3_9BILA</name>
<sequence length="542" mass="63377">MPNFASMDQYIKVSTALPAIKFEHISLARHRAITFRATKHATPFSDVFKEELRRILTANLNCLKSLTNIDLSSIQDFPVESLNLDEYTDTIEVFDDRYMNFFTRLNAKSLKLKICYEDPGSFPLAFLDFSKASELHIEFFVHFMVDAYNIYDIRYAYDNNFKNEHLKILSITSEYMLDEFSYSEFFMCVSQFYPNLQRFSLTLIQAANKHKCFIEHVKNCESAIEEFRDYSFNIFVSLSGREELSIGVASKEYEDLHETLINAHFVKKKTEELDLSVSNIVVDKKSQLKIIDLGLARPDEKFQNLTGYVCTRYYRAPEIVLGIDRERHESYMLYDRKVDLWSAGCILAEMITGKPLFAGINNLDQWDKIVQVVGSPEESFVQTLPEGIKNFVEQSQKYEPKSWSDIFPDSLFPQEKTRREYLLPMCNSNAARDLLSKLLVIDPVNRFSYNQALEHPYVRWQQGPGELENETNPIQHYNGYIEQLELNENEWKALIFAELKQYELMKAQENGPLEQRHECEKCIQYRCDCSECTKMDLSRLLN</sequence>
<keyword evidence="4" id="KW-1185">Reference proteome</keyword>
<dbReference type="Pfam" id="PF00069">
    <property type="entry name" value="Pkinase"/>
    <property type="match status" value="1"/>
</dbReference>
<dbReference type="InterPro" id="IPR050117">
    <property type="entry name" value="MAPK"/>
</dbReference>
<evidence type="ECO:0000256" key="1">
    <source>
        <dbReference type="ARBA" id="ARBA00022741"/>
    </source>
</evidence>
<organism evidence="4 5">
    <name type="scientific">Acrobeloides nanus</name>
    <dbReference type="NCBI Taxonomy" id="290746"/>
    <lineage>
        <taxon>Eukaryota</taxon>
        <taxon>Metazoa</taxon>
        <taxon>Ecdysozoa</taxon>
        <taxon>Nematoda</taxon>
        <taxon>Chromadorea</taxon>
        <taxon>Rhabditida</taxon>
        <taxon>Tylenchina</taxon>
        <taxon>Cephalobomorpha</taxon>
        <taxon>Cephaloboidea</taxon>
        <taxon>Cephalobidae</taxon>
        <taxon>Acrobeloides</taxon>
    </lineage>
</organism>
<proteinExistence type="predicted"/>
<accession>A0A914C4J3</accession>